<gene>
    <name evidence="1" type="ORF">Micbo1qcDRAFT_164933</name>
</gene>
<feature type="non-terminal residue" evidence="1">
    <location>
        <position position="125"/>
    </location>
</feature>
<dbReference type="InParanoid" id="A0A136IXM9"/>
<protein>
    <submittedName>
        <fullName evidence="1">Uncharacterized protein</fullName>
    </submittedName>
</protein>
<organism evidence="1 2">
    <name type="scientific">Microdochium bolleyi</name>
    <dbReference type="NCBI Taxonomy" id="196109"/>
    <lineage>
        <taxon>Eukaryota</taxon>
        <taxon>Fungi</taxon>
        <taxon>Dikarya</taxon>
        <taxon>Ascomycota</taxon>
        <taxon>Pezizomycotina</taxon>
        <taxon>Sordariomycetes</taxon>
        <taxon>Xylariomycetidae</taxon>
        <taxon>Xylariales</taxon>
        <taxon>Microdochiaceae</taxon>
        <taxon>Microdochium</taxon>
    </lineage>
</organism>
<dbReference type="Proteomes" id="UP000070501">
    <property type="component" value="Unassembled WGS sequence"/>
</dbReference>
<evidence type="ECO:0000313" key="1">
    <source>
        <dbReference type="EMBL" id="KXJ89641.1"/>
    </source>
</evidence>
<proteinExistence type="predicted"/>
<name>A0A136IXM9_9PEZI</name>
<reference evidence="2" key="1">
    <citation type="submission" date="2016-02" db="EMBL/GenBank/DDBJ databases">
        <title>Draft genome sequence of Microdochium bolleyi, a fungal endophyte of beachgrass.</title>
        <authorList>
            <consortium name="DOE Joint Genome Institute"/>
            <person name="David A.S."/>
            <person name="May G."/>
            <person name="Haridas S."/>
            <person name="Lim J."/>
            <person name="Wang M."/>
            <person name="Labutti K."/>
            <person name="Lipzen A."/>
            <person name="Barry K."/>
            <person name="Grigoriev I.V."/>
        </authorList>
    </citation>
    <scope>NUCLEOTIDE SEQUENCE [LARGE SCALE GENOMIC DNA]</scope>
    <source>
        <strain evidence="2">J235TASD1</strain>
    </source>
</reference>
<dbReference type="EMBL" id="KQ964254">
    <property type="protein sequence ID" value="KXJ89641.1"/>
    <property type="molecule type" value="Genomic_DNA"/>
</dbReference>
<dbReference type="AlphaFoldDB" id="A0A136IXM9"/>
<accession>A0A136IXM9</accession>
<evidence type="ECO:0000313" key="2">
    <source>
        <dbReference type="Proteomes" id="UP000070501"/>
    </source>
</evidence>
<sequence length="125" mass="13970">MLNTVGCQLRDVKAVPSLKADFIEYHIDSDLSNRRTVAAIEPMSLEELLWTLRSEFEIKAPPRAKSMSGLQRPATLARFDFTSGSTMPRDVIKYAAEELGADVLYLTPQSLAFMLGDYLGQDVTR</sequence>
<keyword evidence="2" id="KW-1185">Reference proteome</keyword>